<gene>
    <name evidence="1" type="ORF">UFOPK3662_02700</name>
</gene>
<protein>
    <submittedName>
        <fullName evidence="1">Unannotated protein</fullName>
    </submittedName>
</protein>
<dbReference type="GO" id="GO:0016740">
    <property type="term" value="F:transferase activity"/>
    <property type="evidence" value="ECO:0007669"/>
    <property type="project" value="InterPro"/>
</dbReference>
<name>A0A6J7KCT2_9ZZZZ</name>
<dbReference type="GO" id="GO:0005524">
    <property type="term" value="F:ATP binding"/>
    <property type="evidence" value="ECO:0007669"/>
    <property type="project" value="InterPro"/>
</dbReference>
<sequence length="187" mass="20505">MRRPGRVVLLNGPSSSGKSSIAEAMLDLLPGPWFHVPVDAVNAMRSTPRQAPLDDEALAEVLERTRRGYHRVLAALAEAGNDVIADYPLSEPWRLDDLLVVLDGIDVTLVDVVCSNEELERRERARADRPRGLASSQRVYEHGDRDVTVDSSAALPAECAWRVVDSMGTVARPKAFDRLRAARGAGR</sequence>
<dbReference type="SUPFAM" id="SSF52540">
    <property type="entry name" value="P-loop containing nucleoside triphosphate hydrolases"/>
    <property type="match status" value="1"/>
</dbReference>
<proteinExistence type="predicted"/>
<dbReference type="Gene3D" id="3.40.50.300">
    <property type="entry name" value="P-loop containing nucleotide triphosphate hydrolases"/>
    <property type="match status" value="1"/>
</dbReference>
<dbReference type="InterPro" id="IPR012853">
    <property type="entry name" value="CPT"/>
</dbReference>
<dbReference type="EMBL" id="CAFBMW010000025">
    <property type="protein sequence ID" value="CAB4953375.1"/>
    <property type="molecule type" value="Genomic_DNA"/>
</dbReference>
<reference evidence="1" key="1">
    <citation type="submission" date="2020-05" db="EMBL/GenBank/DDBJ databases">
        <authorList>
            <person name="Chiriac C."/>
            <person name="Salcher M."/>
            <person name="Ghai R."/>
            <person name="Kavagutti S V."/>
        </authorList>
    </citation>
    <scope>NUCLEOTIDE SEQUENCE</scope>
</reference>
<dbReference type="AlphaFoldDB" id="A0A6J7KCT2"/>
<evidence type="ECO:0000313" key="1">
    <source>
        <dbReference type="EMBL" id="CAB4953375.1"/>
    </source>
</evidence>
<dbReference type="InterPro" id="IPR027417">
    <property type="entry name" value="P-loop_NTPase"/>
</dbReference>
<dbReference type="Pfam" id="PF07931">
    <property type="entry name" value="CPT"/>
    <property type="match status" value="1"/>
</dbReference>
<organism evidence="1">
    <name type="scientific">freshwater metagenome</name>
    <dbReference type="NCBI Taxonomy" id="449393"/>
    <lineage>
        <taxon>unclassified sequences</taxon>
        <taxon>metagenomes</taxon>
        <taxon>ecological metagenomes</taxon>
    </lineage>
</organism>
<dbReference type="PIRSF" id="PIRSF007531">
    <property type="entry name" value="CPT"/>
    <property type="match status" value="1"/>
</dbReference>
<accession>A0A6J7KCT2</accession>